<name>A0A8E6F0Q6_9BACT</name>
<dbReference type="InterPro" id="IPR049730">
    <property type="entry name" value="SNF2/RAD54-like_C"/>
</dbReference>
<dbReference type="SMART" id="SM00490">
    <property type="entry name" value="HELICc"/>
    <property type="match status" value="1"/>
</dbReference>
<evidence type="ECO:0000256" key="3">
    <source>
        <dbReference type="ARBA" id="ARBA00022840"/>
    </source>
</evidence>
<dbReference type="InterPro" id="IPR014001">
    <property type="entry name" value="Helicase_ATP-bd"/>
</dbReference>
<keyword evidence="8" id="KW-1185">Reference proteome</keyword>
<evidence type="ECO:0000259" key="6">
    <source>
        <dbReference type="PROSITE" id="PS51194"/>
    </source>
</evidence>
<dbReference type="PANTHER" id="PTHR45626">
    <property type="entry name" value="TRANSCRIPTION TERMINATION FACTOR 2-RELATED"/>
    <property type="match status" value="1"/>
</dbReference>
<dbReference type="PROSITE" id="PS51192">
    <property type="entry name" value="HELICASE_ATP_BIND_1"/>
    <property type="match status" value="1"/>
</dbReference>
<dbReference type="SMART" id="SM00487">
    <property type="entry name" value="DEXDc"/>
    <property type="match status" value="1"/>
</dbReference>
<protein>
    <submittedName>
        <fullName evidence="7">DEAD/DEAH box helicase</fullName>
    </submittedName>
</protein>
<dbReference type="SUPFAM" id="SSF52540">
    <property type="entry name" value="P-loop containing nucleoside triphosphate hydrolases"/>
    <property type="match status" value="2"/>
</dbReference>
<dbReference type="Pfam" id="PF00176">
    <property type="entry name" value="SNF2-rel_dom"/>
    <property type="match status" value="2"/>
</dbReference>
<sequence>MRVHTEGWKFPAPVIEVVSRPPVQVKPQEEEPAPSPEPELPDPAPKTPKKSIRARPTADTVQFKDRLLYLLQPPLDNLFDGRNVEVPFQPFKYQLEGIAFLMPRHAALLADEMGLGKTMQTILSIRLLFQAGLIRTALLICPKPLVFNWIRELKLWAPDLPFEVFGGDIDSRRATWKVSNCPLKLINYEILTRDADILEDDQVFFDLVVLDEAQRIKNHTSKTAQVVCSVKRSRSWALTGTPIENRPDDLIHIFSFVDKGRIPPETPAKMLPALTSECILRRTKEEAQSDMPPKIIRDMCIELTPPQKEAYELAEKDGIIHLNELGDTITVQHVFQLVMRLKQICNFDPRTGASAKMERLIADMAEVAESGRKAIIFSQWVEPLEVLAKALEEFGPLQFHGKIPTQDRPKVLDQFKADPTKHVILMSYGTGSVGLNLQFTNYVFLFDRWWNPAIEDQAINRAHRIGQKYPVTVTRFVSDNTIERRIAEILDSKRKLFNDLLSQNGPPPSMGLSEEEIFGLFDIPRPRKSAA</sequence>
<dbReference type="GO" id="GO:0016787">
    <property type="term" value="F:hydrolase activity"/>
    <property type="evidence" value="ECO:0007669"/>
    <property type="project" value="UniProtKB-KW"/>
</dbReference>
<evidence type="ECO:0000259" key="5">
    <source>
        <dbReference type="PROSITE" id="PS51192"/>
    </source>
</evidence>
<dbReference type="Pfam" id="PF00271">
    <property type="entry name" value="Helicase_C"/>
    <property type="match status" value="1"/>
</dbReference>
<dbReference type="GO" id="GO:0004386">
    <property type="term" value="F:helicase activity"/>
    <property type="evidence" value="ECO:0007669"/>
    <property type="project" value="UniProtKB-KW"/>
</dbReference>
<dbReference type="InterPro" id="IPR001650">
    <property type="entry name" value="Helicase_C-like"/>
</dbReference>
<evidence type="ECO:0000256" key="1">
    <source>
        <dbReference type="ARBA" id="ARBA00022741"/>
    </source>
</evidence>
<dbReference type="GO" id="GO:0008094">
    <property type="term" value="F:ATP-dependent activity, acting on DNA"/>
    <property type="evidence" value="ECO:0007669"/>
    <property type="project" value="TreeGrafter"/>
</dbReference>
<dbReference type="InterPro" id="IPR038718">
    <property type="entry name" value="SNF2-like_sf"/>
</dbReference>
<reference evidence="7" key="1">
    <citation type="submission" date="2021-05" db="EMBL/GenBank/DDBJ databases">
        <title>Complete genome sequence of the cellulolytic planctomycete Telmatocola sphagniphila SP2T and characterization of the first cellulase from planctomycetes.</title>
        <authorList>
            <person name="Rakitin A.L."/>
            <person name="Beletsky A.V."/>
            <person name="Naumoff D.G."/>
            <person name="Kulichevskaya I.S."/>
            <person name="Mardanov A.V."/>
            <person name="Ravin N.V."/>
            <person name="Dedysh S.N."/>
        </authorList>
    </citation>
    <scope>NUCLEOTIDE SEQUENCE</scope>
    <source>
        <strain evidence="7">SP2T</strain>
    </source>
</reference>
<dbReference type="InterPro" id="IPR050628">
    <property type="entry name" value="SNF2_RAD54_helicase_TF"/>
</dbReference>
<dbReference type="Gene3D" id="3.40.50.10810">
    <property type="entry name" value="Tandem AAA-ATPase domain"/>
    <property type="match status" value="1"/>
</dbReference>
<keyword evidence="2" id="KW-0378">Hydrolase</keyword>
<feature type="region of interest" description="Disordered" evidence="4">
    <location>
        <begin position="20"/>
        <end position="56"/>
    </location>
</feature>
<dbReference type="Gene3D" id="3.40.50.300">
    <property type="entry name" value="P-loop containing nucleotide triphosphate hydrolases"/>
    <property type="match status" value="1"/>
</dbReference>
<gene>
    <name evidence="7" type="ORF">KIH39_01080</name>
</gene>
<proteinExistence type="predicted"/>
<feature type="domain" description="Helicase C-terminal" evidence="6">
    <location>
        <begin position="359"/>
        <end position="505"/>
    </location>
</feature>
<keyword evidence="7" id="KW-0347">Helicase</keyword>
<dbReference type="PROSITE" id="PS51194">
    <property type="entry name" value="HELICASE_CTER"/>
    <property type="match status" value="1"/>
</dbReference>
<evidence type="ECO:0000313" key="7">
    <source>
        <dbReference type="EMBL" id="QVL34811.1"/>
    </source>
</evidence>
<dbReference type="GO" id="GO:0005524">
    <property type="term" value="F:ATP binding"/>
    <property type="evidence" value="ECO:0007669"/>
    <property type="project" value="UniProtKB-KW"/>
</dbReference>
<accession>A0A8E6F0Q6</accession>
<dbReference type="CDD" id="cd17919">
    <property type="entry name" value="DEXHc_Snf"/>
    <property type="match status" value="1"/>
</dbReference>
<keyword evidence="3" id="KW-0067">ATP-binding</keyword>
<dbReference type="AlphaFoldDB" id="A0A8E6F0Q6"/>
<dbReference type="GO" id="GO:0006281">
    <property type="term" value="P:DNA repair"/>
    <property type="evidence" value="ECO:0007669"/>
    <property type="project" value="TreeGrafter"/>
</dbReference>
<feature type="compositionally biased region" description="Pro residues" evidence="4">
    <location>
        <begin position="33"/>
        <end position="46"/>
    </location>
</feature>
<dbReference type="Proteomes" id="UP000676194">
    <property type="component" value="Chromosome"/>
</dbReference>
<dbReference type="EMBL" id="CP074694">
    <property type="protein sequence ID" value="QVL34811.1"/>
    <property type="molecule type" value="Genomic_DNA"/>
</dbReference>
<dbReference type="CDD" id="cd18793">
    <property type="entry name" value="SF2_C_SNF"/>
    <property type="match status" value="1"/>
</dbReference>
<dbReference type="KEGG" id="tsph:KIH39_01080"/>
<organism evidence="7 8">
    <name type="scientific">Telmatocola sphagniphila</name>
    <dbReference type="NCBI Taxonomy" id="1123043"/>
    <lineage>
        <taxon>Bacteria</taxon>
        <taxon>Pseudomonadati</taxon>
        <taxon>Planctomycetota</taxon>
        <taxon>Planctomycetia</taxon>
        <taxon>Gemmatales</taxon>
        <taxon>Gemmataceae</taxon>
    </lineage>
</organism>
<feature type="domain" description="Helicase ATP-binding" evidence="5">
    <location>
        <begin position="98"/>
        <end position="260"/>
    </location>
</feature>
<keyword evidence="1" id="KW-0547">Nucleotide-binding</keyword>
<evidence type="ECO:0000256" key="4">
    <source>
        <dbReference type="SAM" id="MobiDB-lite"/>
    </source>
</evidence>
<evidence type="ECO:0000313" key="8">
    <source>
        <dbReference type="Proteomes" id="UP000676194"/>
    </source>
</evidence>
<dbReference type="InterPro" id="IPR027417">
    <property type="entry name" value="P-loop_NTPase"/>
</dbReference>
<dbReference type="InterPro" id="IPR000330">
    <property type="entry name" value="SNF2_N"/>
</dbReference>
<evidence type="ECO:0000256" key="2">
    <source>
        <dbReference type="ARBA" id="ARBA00022801"/>
    </source>
</evidence>
<dbReference type="PANTHER" id="PTHR45626:SF22">
    <property type="entry name" value="DNA REPAIR PROTEIN RAD5"/>
    <property type="match status" value="1"/>
</dbReference>